<dbReference type="Proteomes" id="UP000435243">
    <property type="component" value="Unassembled WGS sequence"/>
</dbReference>
<dbReference type="Pfam" id="PF01757">
    <property type="entry name" value="Acyl_transf_3"/>
    <property type="match status" value="1"/>
</dbReference>
<dbReference type="OrthoDB" id="7855154at2"/>
<feature type="transmembrane region" description="Helical" evidence="1">
    <location>
        <begin position="262"/>
        <end position="279"/>
    </location>
</feature>
<evidence type="ECO:0000256" key="1">
    <source>
        <dbReference type="SAM" id="Phobius"/>
    </source>
</evidence>
<keyword evidence="1" id="KW-1133">Transmembrane helix</keyword>
<keyword evidence="3" id="KW-0808">Transferase</keyword>
<feature type="transmembrane region" description="Helical" evidence="1">
    <location>
        <begin position="12"/>
        <end position="28"/>
    </location>
</feature>
<dbReference type="InterPro" id="IPR002656">
    <property type="entry name" value="Acyl_transf_3_dom"/>
</dbReference>
<evidence type="ECO:0000313" key="3">
    <source>
        <dbReference type="EMBL" id="MXO88447.1"/>
    </source>
</evidence>
<feature type="transmembrane region" description="Helical" evidence="1">
    <location>
        <begin position="163"/>
        <end position="182"/>
    </location>
</feature>
<feature type="transmembrane region" description="Helical" evidence="1">
    <location>
        <begin position="96"/>
        <end position="120"/>
    </location>
</feature>
<organism evidence="3 4">
    <name type="scientific">Alteraurantiacibacter aestuarii</name>
    <dbReference type="NCBI Taxonomy" id="650004"/>
    <lineage>
        <taxon>Bacteria</taxon>
        <taxon>Pseudomonadati</taxon>
        <taxon>Pseudomonadota</taxon>
        <taxon>Alphaproteobacteria</taxon>
        <taxon>Sphingomonadales</taxon>
        <taxon>Erythrobacteraceae</taxon>
        <taxon>Alteraurantiacibacter</taxon>
    </lineage>
</organism>
<comment type="caution">
    <text evidence="3">The sequence shown here is derived from an EMBL/GenBank/DDBJ whole genome shotgun (WGS) entry which is preliminary data.</text>
</comment>
<feature type="domain" description="Acyltransferase 3" evidence="2">
    <location>
        <begin position="8"/>
        <end position="278"/>
    </location>
</feature>
<dbReference type="RefSeq" id="WP_160590651.1">
    <property type="nucleotide sequence ID" value="NZ_BAAAFP010000001.1"/>
</dbReference>
<protein>
    <submittedName>
        <fullName evidence="3">Acyltransferase</fullName>
    </submittedName>
</protein>
<feature type="transmembrane region" description="Helical" evidence="1">
    <location>
        <begin position="189"/>
        <end position="205"/>
    </location>
</feature>
<name>A0A844ZNP2_9SPHN</name>
<keyword evidence="1" id="KW-0812">Transmembrane</keyword>
<sequence length="290" mass="31053">MAAKTRNQNVELLRIAAAFGIVQFHAGAPGAEVGYAGLIVFVAMSCLFEASSGDRKSGAGTLAQKLLVPWAFWLVIYGVLNLVVKGRALDPDLPPLNAVLMGTGAHLWFLPFIFTVLVLVGSIKRAISARTMLLASVLLALVSLATVPWWRSAMNGFDAPVPQWIHAMPAVFIGLALGSAMAAGRTRPTYLVLALALLLSALWQVPGVSTVYLVGGGSLIAALVLPQLRLNVRPISDCMYGVYLVHLLALAVFNRILGEHQLLTVCATFLASLAGVWFARKYIRPAQRVL</sequence>
<feature type="transmembrane region" description="Helical" evidence="1">
    <location>
        <begin position="132"/>
        <end position="151"/>
    </location>
</feature>
<feature type="transmembrane region" description="Helical" evidence="1">
    <location>
        <begin position="34"/>
        <end position="54"/>
    </location>
</feature>
<keyword evidence="3" id="KW-0012">Acyltransferase</keyword>
<proteinExistence type="predicted"/>
<dbReference type="AlphaFoldDB" id="A0A844ZNP2"/>
<gene>
    <name evidence="3" type="ORF">GRI32_06805</name>
</gene>
<accession>A0A844ZNP2</accession>
<feature type="transmembrane region" description="Helical" evidence="1">
    <location>
        <begin position="66"/>
        <end position="84"/>
    </location>
</feature>
<evidence type="ECO:0000313" key="4">
    <source>
        <dbReference type="Proteomes" id="UP000435243"/>
    </source>
</evidence>
<evidence type="ECO:0000259" key="2">
    <source>
        <dbReference type="Pfam" id="PF01757"/>
    </source>
</evidence>
<reference evidence="3 4" key="1">
    <citation type="submission" date="2019-12" db="EMBL/GenBank/DDBJ databases">
        <title>Genomic-based taxomic classification of the family Erythrobacteraceae.</title>
        <authorList>
            <person name="Xu L."/>
        </authorList>
    </citation>
    <scope>NUCLEOTIDE SEQUENCE [LARGE SCALE GENOMIC DNA]</scope>
    <source>
        <strain evidence="3 4">JCM 16339</strain>
    </source>
</reference>
<keyword evidence="1" id="KW-0472">Membrane</keyword>
<dbReference type="EMBL" id="WTYY01000003">
    <property type="protein sequence ID" value="MXO88447.1"/>
    <property type="molecule type" value="Genomic_DNA"/>
</dbReference>
<dbReference type="GO" id="GO:0016747">
    <property type="term" value="F:acyltransferase activity, transferring groups other than amino-acyl groups"/>
    <property type="evidence" value="ECO:0007669"/>
    <property type="project" value="InterPro"/>
</dbReference>
<keyword evidence="4" id="KW-1185">Reference proteome</keyword>